<gene>
    <name evidence="8" type="ORF">Tco_0910000</name>
</gene>
<name>A0ABQ5CSX5_9ASTR</name>
<dbReference type="PANTHER" id="PTHR34072">
    <property type="entry name" value="ENZYMATIC POLYPROTEIN-RELATED"/>
    <property type="match status" value="1"/>
</dbReference>
<keyword evidence="1" id="KW-0808">Transferase</keyword>
<evidence type="ECO:0000313" key="9">
    <source>
        <dbReference type="Proteomes" id="UP001151760"/>
    </source>
</evidence>
<keyword evidence="6" id="KW-0695">RNA-directed DNA polymerase</keyword>
<dbReference type="SUPFAM" id="SSF56672">
    <property type="entry name" value="DNA/RNA polymerases"/>
    <property type="match status" value="1"/>
</dbReference>
<evidence type="ECO:0000259" key="7">
    <source>
        <dbReference type="Pfam" id="PF17917"/>
    </source>
</evidence>
<reference evidence="8" key="1">
    <citation type="journal article" date="2022" name="Int. J. Mol. Sci.">
        <title>Draft Genome of Tanacetum Coccineum: Genomic Comparison of Closely Related Tanacetum-Family Plants.</title>
        <authorList>
            <person name="Yamashiro T."/>
            <person name="Shiraishi A."/>
            <person name="Nakayama K."/>
            <person name="Satake H."/>
        </authorList>
    </citation>
    <scope>NUCLEOTIDE SEQUENCE</scope>
</reference>
<evidence type="ECO:0000256" key="2">
    <source>
        <dbReference type="ARBA" id="ARBA00022695"/>
    </source>
</evidence>
<comment type="caution">
    <text evidence="8">The sequence shown here is derived from an EMBL/GenBank/DDBJ whole genome shotgun (WGS) entry which is preliminary data.</text>
</comment>
<organism evidence="8 9">
    <name type="scientific">Tanacetum coccineum</name>
    <dbReference type="NCBI Taxonomy" id="301880"/>
    <lineage>
        <taxon>Eukaryota</taxon>
        <taxon>Viridiplantae</taxon>
        <taxon>Streptophyta</taxon>
        <taxon>Embryophyta</taxon>
        <taxon>Tracheophyta</taxon>
        <taxon>Spermatophyta</taxon>
        <taxon>Magnoliopsida</taxon>
        <taxon>eudicotyledons</taxon>
        <taxon>Gunneridae</taxon>
        <taxon>Pentapetalae</taxon>
        <taxon>asterids</taxon>
        <taxon>campanulids</taxon>
        <taxon>Asterales</taxon>
        <taxon>Asteraceae</taxon>
        <taxon>Asteroideae</taxon>
        <taxon>Anthemideae</taxon>
        <taxon>Anthemidinae</taxon>
        <taxon>Tanacetum</taxon>
    </lineage>
</organism>
<sequence length="140" mass="16211">MMCAPVLKLPDLDEEFVVETDASGEGIGEVLQQQSHPIAYLSKTLSPKHQVLSIYEKEFLAVLQALEKWRGYLLDRHFKVKSYHFSLKYLLDQRISNPIQMKWLPSFYKTNRSMHLMSILKKPEEPIALSSTPDDFARLS</sequence>
<reference evidence="8" key="2">
    <citation type="submission" date="2022-01" db="EMBL/GenBank/DDBJ databases">
        <authorList>
            <person name="Yamashiro T."/>
            <person name="Shiraishi A."/>
            <person name="Satake H."/>
            <person name="Nakayama K."/>
        </authorList>
    </citation>
    <scope>NUCLEOTIDE SEQUENCE</scope>
</reference>
<keyword evidence="9" id="KW-1185">Reference proteome</keyword>
<evidence type="ECO:0000256" key="6">
    <source>
        <dbReference type="ARBA" id="ARBA00022918"/>
    </source>
</evidence>
<dbReference type="InterPro" id="IPR041373">
    <property type="entry name" value="RT_RNaseH"/>
</dbReference>
<evidence type="ECO:0000256" key="5">
    <source>
        <dbReference type="ARBA" id="ARBA00022801"/>
    </source>
</evidence>
<evidence type="ECO:0000313" key="8">
    <source>
        <dbReference type="EMBL" id="GJT29725.1"/>
    </source>
</evidence>
<keyword evidence="3" id="KW-0540">Nuclease</keyword>
<dbReference type="EMBL" id="BQNB010014567">
    <property type="protein sequence ID" value="GJT29725.1"/>
    <property type="molecule type" value="Genomic_DNA"/>
</dbReference>
<dbReference type="PANTHER" id="PTHR34072:SF55">
    <property type="entry name" value="DNA_RNA POLYMERASES SUPERFAMILY PROTEIN"/>
    <property type="match status" value="1"/>
</dbReference>
<keyword evidence="4" id="KW-0255">Endonuclease</keyword>
<protein>
    <submittedName>
        <fullName evidence="8">Mitochondrial protein</fullName>
    </submittedName>
</protein>
<dbReference type="CDD" id="cd09274">
    <property type="entry name" value="RNase_HI_RT_Ty3"/>
    <property type="match status" value="1"/>
</dbReference>
<keyword evidence="2" id="KW-0548">Nucleotidyltransferase</keyword>
<dbReference type="Proteomes" id="UP001151760">
    <property type="component" value="Unassembled WGS sequence"/>
</dbReference>
<proteinExistence type="predicted"/>
<accession>A0ABQ5CSX5</accession>
<evidence type="ECO:0000256" key="1">
    <source>
        <dbReference type="ARBA" id="ARBA00022679"/>
    </source>
</evidence>
<keyword evidence="5" id="KW-0378">Hydrolase</keyword>
<evidence type="ECO:0000256" key="3">
    <source>
        <dbReference type="ARBA" id="ARBA00022722"/>
    </source>
</evidence>
<feature type="domain" description="Reverse transcriptase RNase H-like" evidence="7">
    <location>
        <begin position="11"/>
        <end position="104"/>
    </location>
</feature>
<dbReference type="InterPro" id="IPR043502">
    <property type="entry name" value="DNA/RNA_pol_sf"/>
</dbReference>
<evidence type="ECO:0000256" key="4">
    <source>
        <dbReference type="ARBA" id="ARBA00022759"/>
    </source>
</evidence>
<dbReference type="Gene3D" id="3.10.20.370">
    <property type="match status" value="1"/>
</dbReference>
<dbReference type="Pfam" id="PF17917">
    <property type="entry name" value="RT_RNaseH"/>
    <property type="match status" value="1"/>
</dbReference>